<accession>A8ZLP1</accession>
<dbReference type="OrthoDB" id="245699at2"/>
<dbReference type="InterPro" id="IPR011050">
    <property type="entry name" value="Pectin_lyase_fold/virulence"/>
</dbReference>
<sequence>MALFCDRIAITAITLTVFYSLPTIAEPQPSTQASDLRFSPRFGIGANSPSSGTNTTTRLETFVPVWQKPGRALTFFEGRLLLDDQGNPGGNILFGFRQYSDDLKRIFGGHLGFDIRNTDNNTFQQLSLGIESLGKDVDLHLNGYWPVGSTRRQTRQRIFEVLQLNGDPRFTGNILLLDLLRRRLITRQFEEALAGVDFEVGKQLLSFKNGGDLRAYLGPYFLHSSIRGNTIGGRLRLQVRPTPNISGGIGIQHDDFFGTHVLGNITFTLSVNQPQSPVSPANNVVARMGDSVIRNNSIIVDTPNTTELLETETQTVAAMNPTTGEPWFFHHVNLGLGNSDGTFESPFPSLEDALGVIRGDGNDIVYVANGINSGIEGFTIPDKVQVRSRGAVQQIDVNPISFPLRPESVLRLGQVQLPFSGDSSFPRITSTVSLGNNTLLSGFDVQVTGAPALVANNITTATVIDNSLASTNSTTNGISINGISGSLNLDNNAINIDNPAMAGVDISNVSASTGSVRIVGTSGSRIQRTGRDGVVLGNNTTIANLNIAPLPNNVDFSGNRGIFGRNVRNVRVQNNQIIVIGRDFSPGIKLENITGSAEIINNQITRNPIFVDPAAPGISHGISLSLSNINLDRVVISENTIKTTGISTDGIVIQSLNDSAIQSVTISGNTIETNGVQSDGIVVQSSNNSTIQSANISGNTVETAGLNSQGISVRPIYNSVITTATISGNTVSTDRIFSYGILVEPFNKSTITTASISENTVSTTGIADGILLRPGYNSAITTTTISGNKISTAGLISDDMVLRPFFTIPSTTASINIRPTTNSVISTAIISGNTVSTTGLAYGINVQPSQNGTITVATISGNTVSTDRFNAAGIRVQPYIDSTINKATISGNTVSTSGKNADGILVRPVGNGAIQSATISNNKILQAGRDSVRIQARQDSLRIGNYDVNPICAAISGNRSDNPNVAMAGGLDFNLISARSPFQVESLTTVSLDNNNAIFSFDGTLVPPGTPSSPFTNVVSCP</sequence>
<name>A8ZLP1_ACAM1</name>
<keyword evidence="2" id="KW-1185">Reference proteome</keyword>
<dbReference type="InterPro" id="IPR032675">
    <property type="entry name" value="LRR_dom_sf"/>
</dbReference>
<dbReference type="Proteomes" id="UP000000268">
    <property type="component" value="Plasmid pREB2"/>
</dbReference>
<proteinExistence type="predicted"/>
<dbReference type="SMART" id="SM00710">
    <property type="entry name" value="PbH1"/>
    <property type="match status" value="13"/>
</dbReference>
<gene>
    <name evidence="1" type="ordered locus">AM1_B0350</name>
</gene>
<organism evidence="1 2">
    <name type="scientific">Acaryochloris marina (strain MBIC 11017)</name>
    <dbReference type="NCBI Taxonomy" id="329726"/>
    <lineage>
        <taxon>Bacteria</taxon>
        <taxon>Bacillati</taxon>
        <taxon>Cyanobacteriota</taxon>
        <taxon>Cyanophyceae</taxon>
        <taxon>Acaryochloridales</taxon>
        <taxon>Acaryochloridaceae</taxon>
        <taxon>Acaryochloris</taxon>
    </lineage>
</organism>
<dbReference type="InterPro" id="IPR006626">
    <property type="entry name" value="PbH1"/>
</dbReference>
<dbReference type="Gene3D" id="2.40.160.160">
    <property type="entry name" value="Inverse autotransporter, beta-domain"/>
    <property type="match status" value="1"/>
</dbReference>
<dbReference type="EMBL" id="CP000839">
    <property type="protein sequence ID" value="ABW32068.1"/>
    <property type="molecule type" value="Genomic_DNA"/>
</dbReference>
<dbReference type="InterPro" id="IPR038177">
    <property type="entry name" value="IAT_beta_sf"/>
</dbReference>
<dbReference type="RefSeq" id="WP_012167215.1">
    <property type="nucleotide sequence ID" value="NC_009927.1"/>
</dbReference>
<protein>
    <submittedName>
        <fullName evidence="1">Uncharacterized protein</fullName>
    </submittedName>
</protein>
<evidence type="ECO:0000313" key="1">
    <source>
        <dbReference type="EMBL" id="ABW32068.1"/>
    </source>
</evidence>
<keyword evidence="1" id="KW-0614">Plasmid</keyword>
<dbReference type="Gene3D" id="3.80.10.10">
    <property type="entry name" value="Ribonuclease Inhibitor"/>
    <property type="match status" value="1"/>
</dbReference>
<geneLocation type="plasmid" evidence="1 2">
    <name>pREB2</name>
</geneLocation>
<evidence type="ECO:0000313" key="2">
    <source>
        <dbReference type="Proteomes" id="UP000000268"/>
    </source>
</evidence>
<dbReference type="SUPFAM" id="SSF51126">
    <property type="entry name" value="Pectin lyase-like"/>
    <property type="match status" value="2"/>
</dbReference>
<reference evidence="1 2" key="1">
    <citation type="journal article" date="2008" name="Proc. Natl. Acad. Sci. U.S.A.">
        <title>Niche adaptation and genome expansion in the chlorophyll d-producing cyanobacterium Acaryochloris marina.</title>
        <authorList>
            <person name="Swingley W.D."/>
            <person name="Chen M."/>
            <person name="Cheung P.C."/>
            <person name="Conrad A.L."/>
            <person name="Dejesa L.C."/>
            <person name="Hao J."/>
            <person name="Honchak B.M."/>
            <person name="Karbach L.E."/>
            <person name="Kurdoglu A."/>
            <person name="Lahiri S."/>
            <person name="Mastrian S.D."/>
            <person name="Miyashita H."/>
            <person name="Page L."/>
            <person name="Ramakrishna P."/>
            <person name="Satoh S."/>
            <person name="Sattley W.M."/>
            <person name="Shimada Y."/>
            <person name="Taylor H.L."/>
            <person name="Tomo T."/>
            <person name="Tsuchiya T."/>
            <person name="Wang Z.T."/>
            <person name="Raymond J."/>
            <person name="Mimuro M."/>
            <person name="Blankenship R.E."/>
            <person name="Touchman J.W."/>
        </authorList>
    </citation>
    <scope>NUCLEOTIDE SEQUENCE [LARGE SCALE GENOMIC DNA]</scope>
    <source>
        <strain evidence="2">MBIC 11017</strain>
        <plasmid evidence="2">Plasmid pREB2</plasmid>
    </source>
</reference>
<dbReference type="AlphaFoldDB" id="A8ZLP1"/>
<dbReference type="KEGG" id="amr:AM1_B0350"/>
<dbReference type="HOGENOM" id="CLU_011143_0_0_3"/>